<proteinExistence type="predicted"/>
<reference evidence="2 3" key="1">
    <citation type="submission" date="2016-10" db="EMBL/GenBank/DDBJ databases">
        <title>Draft genome sequences of four alkaliphilic bacteria belonging to the Anaerobacillus genus.</title>
        <authorList>
            <person name="Bassil N.M."/>
            <person name="Lloyd J.R."/>
        </authorList>
    </citation>
    <scope>NUCLEOTIDE SEQUENCE [LARGE SCALE GENOMIC DNA]</scope>
    <source>
        <strain evidence="2 3">DSM 15340</strain>
    </source>
</reference>
<protein>
    <submittedName>
        <fullName evidence="2">Uncharacterized protein</fullName>
    </submittedName>
</protein>
<name>A0A1S2LKJ7_9BACI</name>
<organism evidence="2 3">
    <name type="scientific">Anaerobacillus arseniciselenatis</name>
    <dbReference type="NCBI Taxonomy" id="85682"/>
    <lineage>
        <taxon>Bacteria</taxon>
        <taxon>Bacillati</taxon>
        <taxon>Bacillota</taxon>
        <taxon>Bacilli</taxon>
        <taxon>Bacillales</taxon>
        <taxon>Bacillaceae</taxon>
        <taxon>Anaerobacillus</taxon>
    </lineage>
</organism>
<dbReference type="RefSeq" id="WP_071313161.1">
    <property type="nucleotide sequence ID" value="NZ_MLQQ01000018.1"/>
</dbReference>
<keyword evidence="3" id="KW-1185">Reference proteome</keyword>
<accession>A0A1S2LKJ7</accession>
<sequence length="251" mass="29478">MGQKRYLLIFIMLLFGTMTTIVYLNVSNSTPSFTIKMDNQIKQFNAREITEELLKQLNIENDHHLYYVTHWAGPLRIDFLRDGTIQHFYWEMAILNENSFYEIYRATKDKGKLSVEKIDEVSEKETQWGSVFDALKKIENTPWQTMISNLPKGDKYTAQITNVYQKGARVALSSQPINDRNNNIKFLNELYGHHAHLYLFENGNLFNVTNEVLRINETSYEIIFSVAEKKSQRFYRGRVEGVLLIPKNDFK</sequence>
<evidence type="ECO:0000313" key="2">
    <source>
        <dbReference type="EMBL" id="OIJ12854.1"/>
    </source>
</evidence>
<dbReference type="AlphaFoldDB" id="A0A1S2LKJ7"/>
<keyword evidence="1" id="KW-0472">Membrane</keyword>
<keyword evidence="1" id="KW-0812">Transmembrane</keyword>
<comment type="caution">
    <text evidence="2">The sequence shown here is derived from an EMBL/GenBank/DDBJ whole genome shotgun (WGS) entry which is preliminary data.</text>
</comment>
<gene>
    <name evidence="2" type="ORF">BKP35_09810</name>
</gene>
<dbReference type="Proteomes" id="UP000180098">
    <property type="component" value="Unassembled WGS sequence"/>
</dbReference>
<evidence type="ECO:0000256" key="1">
    <source>
        <dbReference type="SAM" id="Phobius"/>
    </source>
</evidence>
<dbReference type="EMBL" id="MLQQ01000018">
    <property type="protein sequence ID" value="OIJ12854.1"/>
    <property type="molecule type" value="Genomic_DNA"/>
</dbReference>
<evidence type="ECO:0000313" key="3">
    <source>
        <dbReference type="Proteomes" id="UP000180098"/>
    </source>
</evidence>
<feature type="transmembrane region" description="Helical" evidence="1">
    <location>
        <begin position="7"/>
        <end position="26"/>
    </location>
</feature>
<keyword evidence="1" id="KW-1133">Transmembrane helix</keyword>
<dbReference type="OrthoDB" id="9845157at2"/>